<dbReference type="PANTHER" id="PTHR31623:SF110">
    <property type="entry name" value="VINORINE SYNTHASE-LIKE"/>
    <property type="match status" value="1"/>
</dbReference>
<comment type="similarity">
    <text evidence="1">Belongs to the plant acyltransferase family.</text>
</comment>
<dbReference type="AlphaFoldDB" id="A0A6P6X2N0"/>
<evidence type="ECO:0000256" key="5">
    <source>
        <dbReference type="ARBA" id="ARBA00023315"/>
    </source>
</evidence>
<reference evidence="7" key="2">
    <citation type="submission" date="2025-08" db="UniProtKB">
        <authorList>
            <consortium name="RefSeq"/>
        </authorList>
    </citation>
    <scope>IDENTIFICATION</scope>
    <source>
        <tissue evidence="7">Leaves</tissue>
    </source>
</reference>
<reference evidence="6" key="1">
    <citation type="journal article" date="2025" name="Foods">
        <title>Unveiling the Microbial Signatures of Arabica Coffee Cherries: Insights into Ripeness Specific Diversity, Functional Traits, and Implications for Quality and Safety.</title>
        <authorList>
            <consortium name="RefSeq"/>
            <person name="Tenea G.N."/>
            <person name="Cifuentes V."/>
            <person name="Reyes P."/>
            <person name="Cevallos-Vallejos M."/>
        </authorList>
    </citation>
    <scope>NUCLEOTIDE SEQUENCE [LARGE SCALE GENOMIC DNA]</scope>
</reference>
<dbReference type="Gene3D" id="3.30.559.10">
    <property type="entry name" value="Chloramphenicol acetyltransferase-like domain"/>
    <property type="match status" value="1"/>
</dbReference>
<evidence type="ECO:0000256" key="1">
    <source>
        <dbReference type="ARBA" id="ARBA00009861"/>
    </source>
</evidence>
<evidence type="ECO:0000256" key="2">
    <source>
        <dbReference type="ARBA" id="ARBA00011245"/>
    </source>
</evidence>
<dbReference type="Proteomes" id="UP001652660">
    <property type="component" value="Chromosome 6e"/>
</dbReference>
<sequence>MVTKRLVFNKEKLAALKELTSSAAMGSLAKADNTKQTFAAYHTVNLRTRMSLPAFDHLCAFGNLFVTTSALLVSDKNQELHDLVWHLRTAFTKVNDEFIKNVQSGMPYLNTLSNEMKPLFEEDMGSCCFSSWCGFPVYEVDYGWGKPVVVCTSAVPMNNVVILMSTRCGDGIEAWINMLEDEIAILPEEILSLATDHLLSCP</sequence>
<comment type="subunit">
    <text evidence="2">Monomer.</text>
</comment>
<proteinExistence type="inferred from homology"/>
<keyword evidence="4" id="KW-0808">Transferase</keyword>
<evidence type="ECO:0000313" key="7">
    <source>
        <dbReference type="RefSeq" id="XP_027121794.1"/>
    </source>
</evidence>
<dbReference type="GO" id="GO:0016746">
    <property type="term" value="F:acyltransferase activity"/>
    <property type="evidence" value="ECO:0007669"/>
    <property type="project" value="UniProtKB-KW"/>
</dbReference>
<evidence type="ECO:0000256" key="3">
    <source>
        <dbReference type="ARBA" id="ARBA00022589"/>
    </source>
</evidence>
<keyword evidence="6" id="KW-1185">Reference proteome</keyword>
<keyword evidence="3" id="KW-0017">Alkaloid metabolism</keyword>
<dbReference type="PANTHER" id="PTHR31623">
    <property type="entry name" value="F21J9.9"/>
    <property type="match status" value="1"/>
</dbReference>
<dbReference type="OrthoDB" id="1932220at2759"/>
<keyword evidence="5" id="KW-0012">Acyltransferase</keyword>
<dbReference type="RefSeq" id="XP_027121794.1">
    <property type="nucleotide sequence ID" value="XM_027265993.1"/>
</dbReference>
<dbReference type="GO" id="GO:0009820">
    <property type="term" value="P:alkaloid metabolic process"/>
    <property type="evidence" value="ECO:0007669"/>
    <property type="project" value="UniProtKB-KW"/>
</dbReference>
<accession>A0A6P6X2N0</accession>
<dbReference type="GeneID" id="113738738"/>
<evidence type="ECO:0000256" key="4">
    <source>
        <dbReference type="ARBA" id="ARBA00022679"/>
    </source>
</evidence>
<organism evidence="6 7">
    <name type="scientific">Coffea arabica</name>
    <name type="common">Arabian coffee</name>
    <dbReference type="NCBI Taxonomy" id="13443"/>
    <lineage>
        <taxon>Eukaryota</taxon>
        <taxon>Viridiplantae</taxon>
        <taxon>Streptophyta</taxon>
        <taxon>Embryophyta</taxon>
        <taxon>Tracheophyta</taxon>
        <taxon>Spermatophyta</taxon>
        <taxon>Magnoliopsida</taxon>
        <taxon>eudicotyledons</taxon>
        <taxon>Gunneridae</taxon>
        <taxon>Pentapetalae</taxon>
        <taxon>asterids</taxon>
        <taxon>lamiids</taxon>
        <taxon>Gentianales</taxon>
        <taxon>Rubiaceae</taxon>
        <taxon>Ixoroideae</taxon>
        <taxon>Gardenieae complex</taxon>
        <taxon>Bertiereae - Coffeeae clade</taxon>
        <taxon>Coffeeae</taxon>
        <taxon>Coffea</taxon>
    </lineage>
</organism>
<protein>
    <submittedName>
        <fullName evidence="7">Stemmadenine O-acetyltransferase-like</fullName>
    </submittedName>
</protein>
<dbReference type="Pfam" id="PF02458">
    <property type="entry name" value="Transferase"/>
    <property type="match status" value="1"/>
</dbReference>
<gene>
    <name evidence="7" type="primary">LOC113738738</name>
</gene>
<evidence type="ECO:0000313" key="6">
    <source>
        <dbReference type="Proteomes" id="UP001652660"/>
    </source>
</evidence>
<name>A0A6P6X2N0_COFAR</name>
<dbReference type="InterPro" id="IPR023213">
    <property type="entry name" value="CAT-like_dom_sf"/>
</dbReference>